<dbReference type="GO" id="GO:0050660">
    <property type="term" value="F:flavin adenine dinucleotide binding"/>
    <property type="evidence" value="ECO:0007669"/>
    <property type="project" value="InterPro"/>
</dbReference>
<dbReference type="InterPro" id="IPR004416">
    <property type="entry name" value="MnmG"/>
</dbReference>
<protein>
    <submittedName>
        <fullName evidence="7">Trna uridine 5-carboxymethylaminomethyl modification protein</fullName>
    </submittedName>
</protein>
<reference evidence="7 8" key="1">
    <citation type="submission" date="2014-06" db="EMBL/GenBank/DDBJ databases">
        <authorList>
            <person name="Swart Estienne"/>
        </authorList>
    </citation>
    <scope>NUCLEOTIDE SEQUENCE [LARGE SCALE GENOMIC DNA]</scope>
    <source>
        <strain evidence="7 8">130c</strain>
    </source>
</reference>
<dbReference type="OrthoDB" id="3329at2759"/>
<dbReference type="EMBL" id="CCKQ01009857">
    <property type="protein sequence ID" value="CDW81361.1"/>
    <property type="molecule type" value="Genomic_DNA"/>
</dbReference>
<dbReference type="AlphaFoldDB" id="A0A078AHL9"/>
<dbReference type="NCBIfam" id="TIGR00136">
    <property type="entry name" value="mnmG_gidA"/>
    <property type="match status" value="1"/>
</dbReference>
<sequence length="612" mass="68334">MKLFNKSSLLKRLCGNFTSKRQFSSSFQPVRQAQVIVVGGGHAGCEAASAAARTGAQTLLVTQKLSTIGEMSCNPSIGGVGRGTLIREIDAMGGVIGKCADLSGIQFKVLNKSKGPAVYGPRAQIDRDLYAKNMQNIIANTENLEVYLGSVHDLIVEDGQCKGIILENGEHIRSHNVILTTGTFLGGKCYIGQKQISAGRFMRSGDGVEEASDGLAHSLRKTFPIDRLRTGTPPRLNGKTINYEGMEIQVSDDKIQFFSYVHEFKQLQPVNPQIKCYITRTNAHAHQVILDNLHLCAKLSRGGGYGVGPRYCPSIEKKLERFAERDGHNVWLEPEGLSTDVIYPNGISTGVPEEPQREFLKRIPGLENVEMIKPAYIVDYDYIDPKTVLTHTLETKQVPNLFLAGQINGTTGYEEAACQGLVAGINAGRKAQGKSPFILNREDALTGVLIDDLIKDGAEEPYRMFTSRSEYRLTVRAENSDFRLSPKALDLGILSEEQELIFKDKQELKEKALEFVMYYSLPSQKWYNRGIKMASSIKTDQVSAFRIMGYPGIEPEAAQRAWQMDEPEREIDSRIMDHIYVESQYSHYASQQKRMAQHNQKYQYDKLQNEIN</sequence>
<comment type="cofactor">
    <cofactor evidence="1">
        <name>FAD</name>
        <dbReference type="ChEBI" id="CHEBI:57692"/>
    </cofactor>
</comment>
<comment type="similarity">
    <text evidence="2">Belongs to the MnmG family.</text>
</comment>
<organism evidence="7 8">
    <name type="scientific">Stylonychia lemnae</name>
    <name type="common">Ciliate</name>
    <dbReference type="NCBI Taxonomy" id="5949"/>
    <lineage>
        <taxon>Eukaryota</taxon>
        <taxon>Sar</taxon>
        <taxon>Alveolata</taxon>
        <taxon>Ciliophora</taxon>
        <taxon>Intramacronucleata</taxon>
        <taxon>Spirotrichea</taxon>
        <taxon>Stichotrichia</taxon>
        <taxon>Sporadotrichida</taxon>
        <taxon>Oxytrichidae</taxon>
        <taxon>Stylonychinae</taxon>
        <taxon>Stylonychia</taxon>
    </lineage>
</organism>
<evidence type="ECO:0000256" key="4">
    <source>
        <dbReference type="ARBA" id="ARBA00022827"/>
    </source>
</evidence>
<evidence type="ECO:0000259" key="5">
    <source>
        <dbReference type="Pfam" id="PF01134"/>
    </source>
</evidence>
<name>A0A078AHL9_STYLE</name>
<dbReference type="GO" id="GO:0030488">
    <property type="term" value="P:tRNA methylation"/>
    <property type="evidence" value="ECO:0007669"/>
    <property type="project" value="TreeGrafter"/>
</dbReference>
<dbReference type="PANTHER" id="PTHR11806">
    <property type="entry name" value="GLUCOSE INHIBITED DIVISION PROTEIN A"/>
    <property type="match status" value="1"/>
</dbReference>
<dbReference type="PANTHER" id="PTHR11806:SF0">
    <property type="entry name" value="PROTEIN MTO1 HOMOLOG, MITOCHONDRIAL"/>
    <property type="match status" value="1"/>
</dbReference>
<dbReference type="Pfam" id="PF21680">
    <property type="entry name" value="GIDA_C_1st"/>
    <property type="match status" value="1"/>
</dbReference>
<evidence type="ECO:0000256" key="3">
    <source>
        <dbReference type="ARBA" id="ARBA00022630"/>
    </source>
</evidence>
<keyword evidence="3" id="KW-0285">Flavoprotein</keyword>
<evidence type="ECO:0000256" key="2">
    <source>
        <dbReference type="ARBA" id="ARBA00007653"/>
    </source>
</evidence>
<dbReference type="InterPro" id="IPR002218">
    <property type="entry name" value="MnmG-rel"/>
</dbReference>
<dbReference type="InParanoid" id="A0A078AHL9"/>
<dbReference type="InterPro" id="IPR049312">
    <property type="entry name" value="GIDA_C_N"/>
</dbReference>
<gene>
    <name evidence="7" type="primary">Contig4810.g5136</name>
    <name evidence="7" type="ORF">STYLEM_10376</name>
</gene>
<evidence type="ECO:0000313" key="7">
    <source>
        <dbReference type="EMBL" id="CDW81361.1"/>
    </source>
</evidence>
<dbReference type="InterPro" id="IPR036188">
    <property type="entry name" value="FAD/NAD-bd_sf"/>
</dbReference>
<dbReference type="Pfam" id="PF01134">
    <property type="entry name" value="GIDA"/>
    <property type="match status" value="1"/>
</dbReference>
<feature type="domain" description="MnmG N-terminal" evidence="5">
    <location>
        <begin position="34"/>
        <end position="434"/>
    </location>
</feature>
<dbReference type="GO" id="GO:0002098">
    <property type="term" value="P:tRNA wobble uridine modification"/>
    <property type="evidence" value="ECO:0007669"/>
    <property type="project" value="InterPro"/>
</dbReference>
<dbReference type="InterPro" id="IPR040131">
    <property type="entry name" value="MnmG_N"/>
</dbReference>
<dbReference type="FunCoup" id="A0A078AHL9">
    <property type="interactions" value="327"/>
</dbReference>
<dbReference type="GO" id="GO:0005737">
    <property type="term" value="C:cytoplasm"/>
    <property type="evidence" value="ECO:0007669"/>
    <property type="project" value="UniProtKB-ARBA"/>
</dbReference>
<dbReference type="InterPro" id="IPR020595">
    <property type="entry name" value="MnmG-rel_CS"/>
</dbReference>
<keyword evidence="4" id="KW-0274">FAD</keyword>
<feature type="domain" description="tRNA uridine 5-carboxymethylaminomethyl modification enzyme C-terminal N-terninal subdomain" evidence="6">
    <location>
        <begin position="501"/>
        <end position="593"/>
    </location>
</feature>
<dbReference type="FunFam" id="3.50.50.60:FF:000002">
    <property type="entry name" value="tRNA uridine 5-carboxymethylaminomethyl modification enzyme MnmG"/>
    <property type="match status" value="1"/>
</dbReference>
<dbReference type="Proteomes" id="UP000039865">
    <property type="component" value="Unassembled WGS sequence"/>
</dbReference>
<evidence type="ECO:0000259" key="6">
    <source>
        <dbReference type="Pfam" id="PF21680"/>
    </source>
</evidence>
<accession>A0A078AHL9</accession>
<evidence type="ECO:0000256" key="1">
    <source>
        <dbReference type="ARBA" id="ARBA00001974"/>
    </source>
</evidence>
<dbReference type="PROSITE" id="PS01281">
    <property type="entry name" value="GIDA_2"/>
    <property type="match status" value="1"/>
</dbReference>
<keyword evidence="8" id="KW-1185">Reference proteome</keyword>
<dbReference type="SUPFAM" id="SSF51905">
    <property type="entry name" value="FAD/NAD(P)-binding domain"/>
    <property type="match status" value="1"/>
</dbReference>
<evidence type="ECO:0000313" key="8">
    <source>
        <dbReference type="Proteomes" id="UP000039865"/>
    </source>
</evidence>
<proteinExistence type="inferred from homology"/>
<dbReference type="PROSITE" id="PS01280">
    <property type="entry name" value="GIDA_1"/>
    <property type="match status" value="1"/>
</dbReference>
<dbReference type="OMA" id="CNPAMGG"/>
<dbReference type="Gene3D" id="3.50.50.60">
    <property type="entry name" value="FAD/NAD(P)-binding domain"/>
    <property type="match status" value="2"/>
</dbReference>